<dbReference type="RefSeq" id="WP_045229795.1">
    <property type="nucleotide sequence ID" value="NZ_BBJU01000010.1"/>
</dbReference>
<comment type="caution">
    <text evidence="1">The sequence shown here is derived from an EMBL/GenBank/DDBJ whole genome shotgun (WGS) entry which is preliminary data.</text>
</comment>
<evidence type="ECO:0008006" key="3">
    <source>
        <dbReference type="Google" id="ProtNLM"/>
    </source>
</evidence>
<proteinExistence type="predicted"/>
<dbReference type="eggNOG" id="ENOG5033ETF">
    <property type="taxonomic scope" value="Bacteria"/>
</dbReference>
<sequence length="121" mass="13701">MEIVNNDYRTQAILGRLETVIDNENQRIGKDPDFDFKLSNAHKSRCLYELSMLLRDVDGAQIAAAHKRQILDIKSKLAINTRRVEANLNAVKAVVDLLKNAAKRAEDDGTYSLEQFAREAQ</sequence>
<dbReference type="Proteomes" id="UP000028701">
    <property type="component" value="Unassembled WGS sequence"/>
</dbReference>
<organism evidence="1 2">
    <name type="scientific">Agrobacterium rubi TR3 = NBRC 13261</name>
    <dbReference type="NCBI Taxonomy" id="1368415"/>
    <lineage>
        <taxon>Bacteria</taxon>
        <taxon>Pseudomonadati</taxon>
        <taxon>Pseudomonadota</taxon>
        <taxon>Alphaproteobacteria</taxon>
        <taxon>Hyphomicrobiales</taxon>
        <taxon>Rhizobiaceae</taxon>
        <taxon>Rhizobium/Agrobacterium group</taxon>
        <taxon>Agrobacterium</taxon>
    </lineage>
</organism>
<dbReference type="OrthoDB" id="8294122at2"/>
<dbReference type="AlphaFoldDB" id="A0A081CU63"/>
<dbReference type="EMBL" id="BBJU01000010">
    <property type="protein sequence ID" value="GAK70209.1"/>
    <property type="molecule type" value="Genomic_DNA"/>
</dbReference>
<evidence type="ECO:0000313" key="2">
    <source>
        <dbReference type="Proteomes" id="UP000028701"/>
    </source>
</evidence>
<name>A0A081CU63_9HYPH</name>
<reference evidence="1 2" key="1">
    <citation type="submission" date="2014-08" db="EMBL/GenBank/DDBJ databases">
        <title>Whole genome shotgun sequence of Rhizobium rubi NBRC 13261.</title>
        <authorList>
            <person name="Katano-Makiyama Y."/>
            <person name="Hosoyama A."/>
            <person name="Hashimoto M."/>
            <person name="Hosoyama Y."/>
            <person name="Noguchi M."/>
            <person name="Tsuchikane K."/>
            <person name="Uohara A."/>
            <person name="Ohji S."/>
            <person name="Ichikawa N."/>
            <person name="Kimura A."/>
            <person name="Yamazoe A."/>
            <person name="Fujita N."/>
        </authorList>
    </citation>
    <scope>NUCLEOTIDE SEQUENCE [LARGE SCALE GENOMIC DNA]</scope>
    <source>
        <strain evidence="1 2">NBRC 13261</strain>
    </source>
</reference>
<gene>
    <name evidence="1" type="ORF">RRU01S_10_00480</name>
</gene>
<accession>A0A081CU63</accession>
<evidence type="ECO:0000313" key="1">
    <source>
        <dbReference type="EMBL" id="GAK70209.1"/>
    </source>
</evidence>
<protein>
    <recommendedName>
        <fullName evidence="3">Flagellar protein FlgN</fullName>
    </recommendedName>
</protein>